<sequence>MSDDSGNIVNQESTVRFFVTEYKHIARDSIRIIEVQFKQNKILILRGKTCQVLHEVPFKQIEANHEDVDLVITANTPEKALKLHFGCSSLKRDFLNFISQAVVDSPRSFSYFHTEHMEKVTLMAGESILLKVKSSGVSCAQRPLVHSCVLIFTNARIFCCVKQDEDSPSIFRCIAFSVISYFSIAEVEIKGDRPVFFVSVKDGREIIFHLDNVDSGLRGQMSKIIDDRAFLSNIEDGFAMAHFRHIQNMRPYDEHLVHCLTYHPSIEQEYSRLGFNSNDKWRLSKANQDFALCSSYPACIAVPKTVPDSLLGDCAHYRSQSRLPVACWMAHDGCVILRSSQPRPGWRGARSSPDETVLREARLTNAHSSTLVIFDLRSKIDVIGNQFKGKGGEIMGNYPSCPVIYMGMKNIHGIRPSFQAVTEMCRNPCDTTWFERLDASRWFHHIRELLNVAIRVAQAIVQDKASVLIHCSDGWDRTSQVSSLSQLLLDPFYRTLDGFTMLIQKEWMEFGHPFSLRHAGIGNSRRHSSKSSTESAPIFILFLDAVHQLLRQKPEVFEINCNLLCFLARESHNDRFGNFLCDNPQQRAQLGVQQTTLSIWQYIKNNRIDFVEPSYRPTPDPVYRRFITIIRRILLWEEYFCKYDPSFE</sequence>
<dbReference type="PROSITE" id="PS00383">
    <property type="entry name" value="TYR_PHOSPHATASE_1"/>
    <property type="match status" value="1"/>
</dbReference>
<reference evidence="4" key="1">
    <citation type="submission" date="2015-04" db="EMBL/GenBank/DDBJ databases">
        <title>The genome sequence of the plant pathogenic Rhizarian Plasmodiophora brassicae reveals insights in its biotrophic life cycle and the origin of chitin synthesis.</title>
        <authorList>
            <person name="Schwelm A."/>
            <person name="Fogelqvist J."/>
            <person name="Knaust A."/>
            <person name="Julke S."/>
            <person name="Lilja T."/>
            <person name="Dhandapani V."/>
            <person name="Bonilla-Rosso G."/>
            <person name="Karlsson M."/>
            <person name="Shevchenko A."/>
            <person name="Choi S.R."/>
            <person name="Kim H.G."/>
            <person name="Park J.Y."/>
            <person name="Lim Y.P."/>
            <person name="Ludwig-Muller J."/>
            <person name="Dixelius C."/>
        </authorList>
    </citation>
    <scope>NUCLEOTIDE SEQUENCE</scope>
    <source>
        <tissue evidence="4">Potato root galls</tissue>
    </source>
</reference>
<dbReference type="EMBL" id="HACM01009075">
    <property type="protein sequence ID" value="CRZ09517.1"/>
    <property type="molecule type" value="Transcribed_RNA"/>
</dbReference>
<organism evidence="4">
    <name type="scientific">Spongospora subterranea</name>
    <dbReference type="NCBI Taxonomy" id="70186"/>
    <lineage>
        <taxon>Eukaryota</taxon>
        <taxon>Sar</taxon>
        <taxon>Rhizaria</taxon>
        <taxon>Endomyxa</taxon>
        <taxon>Phytomyxea</taxon>
        <taxon>Plasmodiophorida</taxon>
        <taxon>Plasmodiophoridae</taxon>
        <taxon>Spongospora</taxon>
    </lineage>
</organism>
<dbReference type="InterPro" id="IPR010569">
    <property type="entry name" value="Myotubularin-like_Pase_dom"/>
</dbReference>
<feature type="binding site" evidence="2">
    <location>
        <begin position="410"/>
        <end position="411"/>
    </location>
    <ligand>
        <name>substrate</name>
    </ligand>
</feature>
<evidence type="ECO:0000256" key="2">
    <source>
        <dbReference type="PIRSR" id="PIRSR630564-2"/>
    </source>
</evidence>
<dbReference type="InterPro" id="IPR016130">
    <property type="entry name" value="Tyr_Pase_AS"/>
</dbReference>
<evidence type="ECO:0000259" key="3">
    <source>
        <dbReference type="PROSITE" id="PS51339"/>
    </source>
</evidence>
<dbReference type="SUPFAM" id="SSF52799">
    <property type="entry name" value="(Phosphotyrosine protein) phosphatases II"/>
    <property type="match status" value="1"/>
</dbReference>
<dbReference type="PROSITE" id="PS51339">
    <property type="entry name" value="PPASE_MYOTUBULARIN"/>
    <property type="match status" value="1"/>
</dbReference>
<dbReference type="InterPro" id="IPR030564">
    <property type="entry name" value="Myotubularin"/>
</dbReference>
<name>A0A0H5R6Y6_9EUKA</name>
<accession>A0A0H5R6Y6</accession>
<dbReference type="GO" id="GO:0005737">
    <property type="term" value="C:cytoplasm"/>
    <property type="evidence" value="ECO:0007669"/>
    <property type="project" value="TreeGrafter"/>
</dbReference>
<proteinExistence type="predicted"/>
<dbReference type="PANTHER" id="PTHR10807:SF128">
    <property type="entry name" value="PHOSPHATIDYLINOSITOL-3,5-BISPHOSPHATE 3-PHOSPHATASE"/>
    <property type="match status" value="1"/>
</dbReference>
<dbReference type="PANTHER" id="PTHR10807">
    <property type="entry name" value="MYOTUBULARIN-RELATED"/>
    <property type="match status" value="1"/>
</dbReference>
<feature type="active site" description="Phosphocysteine intermediate" evidence="1">
    <location>
        <position position="471"/>
    </location>
</feature>
<feature type="domain" description="Myotubularin phosphatase" evidence="3">
    <location>
        <begin position="260"/>
        <end position="640"/>
    </location>
</feature>
<feature type="binding site" evidence="2">
    <location>
        <begin position="471"/>
        <end position="477"/>
    </location>
    <ligand>
        <name>substrate</name>
    </ligand>
</feature>
<evidence type="ECO:0000313" key="4">
    <source>
        <dbReference type="EMBL" id="CRZ09517.1"/>
    </source>
</evidence>
<dbReference type="CDD" id="cd14507">
    <property type="entry name" value="PTP-MTM-like"/>
    <property type="match status" value="1"/>
</dbReference>
<dbReference type="Pfam" id="PF06602">
    <property type="entry name" value="Myotub-related"/>
    <property type="match status" value="1"/>
</dbReference>
<feature type="binding site" evidence="2">
    <location>
        <begin position="385"/>
        <end position="388"/>
    </location>
    <ligand>
        <name>substrate</name>
    </ligand>
</feature>
<dbReference type="AlphaFoldDB" id="A0A0H5R6Y6"/>
<evidence type="ECO:0000256" key="1">
    <source>
        <dbReference type="PIRSR" id="PIRSR630564-1"/>
    </source>
</evidence>
<dbReference type="InterPro" id="IPR029021">
    <property type="entry name" value="Prot-tyrosine_phosphatase-like"/>
</dbReference>
<protein>
    <recommendedName>
        <fullName evidence="3">Myotubularin phosphatase domain-containing protein</fullName>
    </recommendedName>
</protein>